<keyword evidence="2" id="KW-1185">Reference proteome</keyword>
<comment type="caution">
    <text evidence="1">The sequence shown here is derived from an EMBL/GenBank/DDBJ whole genome shotgun (WGS) entry which is preliminary data.</text>
</comment>
<evidence type="ECO:0000313" key="2">
    <source>
        <dbReference type="Proteomes" id="UP001056120"/>
    </source>
</evidence>
<dbReference type="EMBL" id="CM042025">
    <property type="protein sequence ID" value="KAI3807550.1"/>
    <property type="molecule type" value="Genomic_DNA"/>
</dbReference>
<reference evidence="1 2" key="2">
    <citation type="journal article" date="2022" name="Mol. Ecol. Resour.">
        <title>The genomes of chicory, endive, great burdock and yacon provide insights into Asteraceae paleo-polyploidization history and plant inulin production.</title>
        <authorList>
            <person name="Fan W."/>
            <person name="Wang S."/>
            <person name="Wang H."/>
            <person name="Wang A."/>
            <person name="Jiang F."/>
            <person name="Liu H."/>
            <person name="Zhao H."/>
            <person name="Xu D."/>
            <person name="Zhang Y."/>
        </authorList>
    </citation>
    <scope>NUCLEOTIDE SEQUENCE [LARGE SCALE GENOMIC DNA]</scope>
    <source>
        <strain evidence="2">cv. Yunnan</strain>
        <tissue evidence="1">Leaves</tissue>
    </source>
</reference>
<reference evidence="2" key="1">
    <citation type="journal article" date="2022" name="Mol. Ecol. Resour.">
        <title>The genomes of chicory, endive, great burdock and yacon provide insights into Asteraceae palaeo-polyploidization history and plant inulin production.</title>
        <authorList>
            <person name="Fan W."/>
            <person name="Wang S."/>
            <person name="Wang H."/>
            <person name="Wang A."/>
            <person name="Jiang F."/>
            <person name="Liu H."/>
            <person name="Zhao H."/>
            <person name="Xu D."/>
            <person name="Zhang Y."/>
        </authorList>
    </citation>
    <scope>NUCLEOTIDE SEQUENCE [LARGE SCALE GENOMIC DNA]</scope>
    <source>
        <strain evidence="2">cv. Yunnan</strain>
    </source>
</reference>
<proteinExistence type="predicted"/>
<protein>
    <submittedName>
        <fullName evidence="1">Uncharacterized protein</fullName>
    </submittedName>
</protein>
<accession>A0ACB9IJ82</accession>
<organism evidence="1 2">
    <name type="scientific">Smallanthus sonchifolius</name>
    <dbReference type="NCBI Taxonomy" id="185202"/>
    <lineage>
        <taxon>Eukaryota</taxon>
        <taxon>Viridiplantae</taxon>
        <taxon>Streptophyta</taxon>
        <taxon>Embryophyta</taxon>
        <taxon>Tracheophyta</taxon>
        <taxon>Spermatophyta</taxon>
        <taxon>Magnoliopsida</taxon>
        <taxon>eudicotyledons</taxon>
        <taxon>Gunneridae</taxon>
        <taxon>Pentapetalae</taxon>
        <taxon>asterids</taxon>
        <taxon>campanulids</taxon>
        <taxon>Asterales</taxon>
        <taxon>Asteraceae</taxon>
        <taxon>Asteroideae</taxon>
        <taxon>Heliantheae alliance</taxon>
        <taxon>Millerieae</taxon>
        <taxon>Smallanthus</taxon>
    </lineage>
</organism>
<dbReference type="Proteomes" id="UP001056120">
    <property type="component" value="Linkage Group LG08"/>
</dbReference>
<sequence length="118" mass="12974">MPGGLASVTVDEEAAVHELVVVANDKLGQGLTLREMGSGRGSGYWQWRGHQVEEKGKRNSGNKMGQQRGLSLSMGQCWVGQKKGRDGGGNERKREKPKVRPARRRSTGSVWGGWRQDD</sequence>
<gene>
    <name evidence="1" type="ORF">L1987_23480</name>
</gene>
<evidence type="ECO:0000313" key="1">
    <source>
        <dbReference type="EMBL" id="KAI3807550.1"/>
    </source>
</evidence>
<name>A0ACB9IJ82_9ASTR</name>